<dbReference type="GO" id="GO:0016020">
    <property type="term" value="C:membrane"/>
    <property type="evidence" value="ECO:0007669"/>
    <property type="project" value="InterPro"/>
</dbReference>
<keyword evidence="4" id="KW-0675">Receptor</keyword>
<protein>
    <submittedName>
        <fullName evidence="10">Deleted in malignant brain tumors 1 protein</fullName>
    </submittedName>
</protein>
<sequence>MQHPPRLLVVATVLFCGAMLPSLEAQRPHGRVCAEGSVRLVNGTTPREGRVEVCQDGVWGTVCDDNWGPPDARVVCRQLGFAADGARAAFGGIFSPGVGSIHLDDVACNGDEGASPTVPAPPLNCRHFEDAGVFCEEVGFSCNDGDVRLVGGDNQYGGRVEYCFGNSFGTICDDTTWDDNDAQVVCNQLGFTPTPSGRAISIAGGNFGRGSGEIHLAGLDCTGDEPSLSNCTIALTFFSIFCSHSFDVGVLCPPPNATCTNGDIRLVNGRIGSEGRVEVCYNDHWGTVCHDGWGPLEAQVVCRELNYPSEGAIPITFSDFGGGDGLILLANVNCSGTEANLAECPHVGIAQFFCSHDEDSGVVCPDEENACESGAVRLVGGETFNEGRLEVCFLGHWGTVCDDEFDNVDAAVVCGQLGLQSEGAIALPLALYGGGVGVIFLDDVDCLGNETRLEDCFYPGEIGESNCLHVEDASILCPSNETKVCDNGDVRLVGGSGNYSGRVEVCFNNAWGTVCDDDWDTGDAEVVCKQLGFDPMGSLALRNAFFGQGTGAIFLDDANCSPQNHSTLIECFASIDASVGDHDCQHREDASVVCSSDCEDCNCTNGDLRLRGGATELEGRVEVCINGVWGTICRNFWDGPDAAVVCKQLGLAQTDAAAVTDGRFGAGTGVILWNNFLCRGTEEALLECYHERPQNGTCSHLQDVGVRCSRFVCNNGDIRLADGPYDSDGRLEICFDQRYGAICDNGFGSTEAAIACRQLGYNDGQGAIALPNGFFGFGPPITTSRVSCTARSQHSQNASTTPTVSVSPPKLCPSCANQATPVAPMEISDWLAVLIHTKGEWRCVSTATGAASVRSVGPISTPSQCAP</sequence>
<evidence type="ECO:0000259" key="8">
    <source>
        <dbReference type="PROSITE" id="PS50206"/>
    </source>
</evidence>
<evidence type="ECO:0000259" key="9">
    <source>
        <dbReference type="PROSITE" id="PS50287"/>
    </source>
</evidence>
<feature type="domain" description="SRCR" evidence="9">
    <location>
        <begin position="718"/>
        <end position="789"/>
    </location>
</feature>
<feature type="domain" description="Rhodanese" evidence="8">
    <location>
        <begin position="724"/>
        <end position="783"/>
    </location>
</feature>
<feature type="domain" description="SRCR" evidence="9">
    <location>
        <begin position="38"/>
        <end position="136"/>
    </location>
</feature>
<keyword evidence="11" id="KW-1185">Reference proteome</keyword>
<feature type="disulfide bond" evidence="6">
    <location>
        <begin position="678"/>
        <end position="688"/>
    </location>
</feature>
<evidence type="ECO:0000256" key="6">
    <source>
        <dbReference type="PROSITE-ProRule" id="PRU00196"/>
    </source>
</evidence>
<evidence type="ECO:0000313" key="10">
    <source>
        <dbReference type="EMBL" id="CAI8051117.1"/>
    </source>
</evidence>
<comment type="caution">
    <text evidence="6">Lacks conserved residue(s) required for the propagation of feature annotation.</text>
</comment>
<dbReference type="FunFam" id="3.10.250.10:FF:000007">
    <property type="entry name" value="Soluble scavenger receptor cysteine-rich domain-containing protein SSC5D"/>
    <property type="match status" value="2"/>
</dbReference>
<accession>A0AA35XHL4</accession>
<dbReference type="PANTHER" id="PTHR19331">
    <property type="entry name" value="SCAVENGER RECEPTOR DOMAIN-CONTAINING"/>
    <property type="match status" value="1"/>
</dbReference>
<feature type="disulfide bond" evidence="6">
    <location>
        <begin position="334"/>
        <end position="344"/>
    </location>
</feature>
<keyword evidence="1 7" id="KW-0732">Signal</keyword>
<dbReference type="Pfam" id="PF00530">
    <property type="entry name" value="SRCR"/>
    <property type="match status" value="7"/>
</dbReference>
<dbReference type="PRINTS" id="PR00258">
    <property type="entry name" value="SPERACTRCPTR"/>
</dbReference>
<dbReference type="SUPFAM" id="SSF56487">
    <property type="entry name" value="SRCR-like"/>
    <property type="match status" value="7"/>
</dbReference>
<dbReference type="PROSITE" id="PS00420">
    <property type="entry name" value="SRCR_1"/>
    <property type="match status" value="3"/>
</dbReference>
<feature type="domain" description="SRCR" evidence="9">
    <location>
        <begin position="490"/>
        <end position="595"/>
    </location>
</feature>
<feature type="disulfide bond" evidence="6">
    <location>
        <begin position="221"/>
        <end position="231"/>
    </location>
</feature>
<reference evidence="10" key="1">
    <citation type="submission" date="2023-03" db="EMBL/GenBank/DDBJ databases">
        <authorList>
            <person name="Steffen K."/>
            <person name="Cardenas P."/>
        </authorList>
    </citation>
    <scope>NUCLEOTIDE SEQUENCE</scope>
</reference>
<proteinExistence type="predicted"/>
<keyword evidence="5" id="KW-0325">Glycoprotein</keyword>
<feature type="disulfide bond" evidence="6">
    <location>
        <begin position="446"/>
        <end position="456"/>
    </location>
</feature>
<dbReference type="EMBL" id="CASHTH010003903">
    <property type="protein sequence ID" value="CAI8051117.1"/>
    <property type="molecule type" value="Genomic_DNA"/>
</dbReference>
<comment type="caution">
    <text evidence="10">The sequence shown here is derived from an EMBL/GenBank/DDBJ whole genome shotgun (WGS) entry which is preliminary data.</text>
</comment>
<dbReference type="PROSITE" id="PS50287">
    <property type="entry name" value="SRCR_2"/>
    <property type="match status" value="7"/>
</dbReference>
<dbReference type="Proteomes" id="UP001174909">
    <property type="component" value="Unassembled WGS sequence"/>
</dbReference>
<feature type="domain" description="SRCR" evidence="9">
    <location>
        <begin position="608"/>
        <end position="709"/>
    </location>
</feature>
<gene>
    <name evidence="10" type="ORF">GBAR_LOCUS28007</name>
</gene>
<evidence type="ECO:0000313" key="11">
    <source>
        <dbReference type="Proteomes" id="UP001174909"/>
    </source>
</evidence>
<dbReference type="SMART" id="SM00202">
    <property type="entry name" value="SR"/>
    <property type="match status" value="7"/>
</dbReference>
<dbReference type="FunFam" id="3.10.250.10:FF:000001">
    <property type="entry name" value="Lysyl oxidase 4 isoform X1"/>
    <property type="match status" value="2"/>
</dbReference>
<keyword evidence="3 6" id="KW-1015">Disulfide bond</keyword>
<evidence type="ECO:0000256" key="1">
    <source>
        <dbReference type="ARBA" id="ARBA00022729"/>
    </source>
</evidence>
<feature type="domain" description="SRCR" evidence="9">
    <location>
        <begin position="147"/>
        <end position="253"/>
    </location>
</feature>
<evidence type="ECO:0000256" key="4">
    <source>
        <dbReference type="ARBA" id="ARBA00023170"/>
    </source>
</evidence>
<dbReference type="InterPro" id="IPR001763">
    <property type="entry name" value="Rhodanese-like_dom"/>
</dbReference>
<dbReference type="PROSITE" id="PS50206">
    <property type="entry name" value="RHODANESE_3"/>
    <property type="match status" value="1"/>
</dbReference>
<dbReference type="AlphaFoldDB" id="A0AA35XHL4"/>
<evidence type="ECO:0000256" key="3">
    <source>
        <dbReference type="ARBA" id="ARBA00023157"/>
    </source>
</evidence>
<organism evidence="10 11">
    <name type="scientific">Geodia barretti</name>
    <name type="common">Barrett's horny sponge</name>
    <dbReference type="NCBI Taxonomy" id="519541"/>
    <lineage>
        <taxon>Eukaryota</taxon>
        <taxon>Metazoa</taxon>
        <taxon>Porifera</taxon>
        <taxon>Demospongiae</taxon>
        <taxon>Heteroscleromorpha</taxon>
        <taxon>Tetractinellida</taxon>
        <taxon>Astrophorina</taxon>
        <taxon>Geodiidae</taxon>
        <taxon>Geodia</taxon>
    </lineage>
</organism>
<dbReference type="InterPro" id="IPR036772">
    <property type="entry name" value="SRCR-like_dom_sf"/>
</dbReference>
<name>A0AA35XHL4_GEOBA</name>
<feature type="domain" description="SRCR" evidence="9">
    <location>
        <begin position="264"/>
        <end position="365"/>
    </location>
</feature>
<dbReference type="PANTHER" id="PTHR19331:SF465">
    <property type="entry name" value="EGG PEPTIDE SPERACT RECEPTOR"/>
    <property type="match status" value="1"/>
</dbReference>
<feature type="chain" id="PRO_5041235239" evidence="7">
    <location>
        <begin position="26"/>
        <end position="867"/>
    </location>
</feature>
<keyword evidence="2" id="KW-0677">Repeat</keyword>
<feature type="domain" description="SRCR" evidence="9">
    <location>
        <begin position="376"/>
        <end position="478"/>
    </location>
</feature>
<feature type="signal peptide" evidence="7">
    <location>
        <begin position="1"/>
        <end position="25"/>
    </location>
</feature>
<evidence type="ECO:0000256" key="7">
    <source>
        <dbReference type="SAM" id="SignalP"/>
    </source>
</evidence>
<evidence type="ECO:0000256" key="2">
    <source>
        <dbReference type="ARBA" id="ARBA00022737"/>
    </source>
</evidence>
<dbReference type="InterPro" id="IPR001190">
    <property type="entry name" value="SRCR"/>
</dbReference>
<evidence type="ECO:0000256" key="5">
    <source>
        <dbReference type="ARBA" id="ARBA00023180"/>
    </source>
</evidence>
<dbReference type="FunFam" id="3.10.250.10:FF:000011">
    <property type="entry name" value="Scavenger receptor class A member 5"/>
    <property type="match status" value="2"/>
</dbReference>
<dbReference type="Gene3D" id="3.10.250.10">
    <property type="entry name" value="SRCR-like domain"/>
    <property type="match status" value="7"/>
</dbReference>